<evidence type="ECO:0000256" key="2">
    <source>
        <dbReference type="SAM" id="Phobius"/>
    </source>
</evidence>
<name>A0AAD9HQC7_9PEZI</name>
<keyword evidence="2" id="KW-0472">Membrane</keyword>
<dbReference type="Proteomes" id="UP001232148">
    <property type="component" value="Unassembled WGS sequence"/>
</dbReference>
<feature type="transmembrane region" description="Helical" evidence="2">
    <location>
        <begin position="89"/>
        <end position="115"/>
    </location>
</feature>
<protein>
    <recommendedName>
        <fullName evidence="5">Yhl026c-like protein</fullName>
    </recommendedName>
</protein>
<keyword evidence="2" id="KW-1133">Transmembrane helix</keyword>
<feature type="transmembrane region" description="Helical" evidence="2">
    <location>
        <begin position="135"/>
        <end position="158"/>
    </location>
</feature>
<feature type="compositionally biased region" description="Basic and acidic residues" evidence="1">
    <location>
        <begin position="32"/>
        <end position="44"/>
    </location>
</feature>
<feature type="compositionally biased region" description="Basic and acidic residues" evidence="1">
    <location>
        <begin position="60"/>
        <end position="69"/>
    </location>
</feature>
<evidence type="ECO:0000313" key="4">
    <source>
        <dbReference type="Proteomes" id="UP001232148"/>
    </source>
</evidence>
<evidence type="ECO:0000313" key="3">
    <source>
        <dbReference type="EMBL" id="KAK2033265.1"/>
    </source>
</evidence>
<gene>
    <name evidence="3" type="ORF">LX32DRAFT_635427</name>
</gene>
<dbReference type="Pfam" id="PF10445">
    <property type="entry name" value="DUF2456"/>
    <property type="match status" value="1"/>
</dbReference>
<organism evidence="3 4">
    <name type="scientific">Colletotrichum zoysiae</name>
    <dbReference type="NCBI Taxonomy" id="1216348"/>
    <lineage>
        <taxon>Eukaryota</taxon>
        <taxon>Fungi</taxon>
        <taxon>Dikarya</taxon>
        <taxon>Ascomycota</taxon>
        <taxon>Pezizomycotina</taxon>
        <taxon>Sordariomycetes</taxon>
        <taxon>Hypocreomycetidae</taxon>
        <taxon>Glomerellales</taxon>
        <taxon>Glomerellaceae</taxon>
        <taxon>Colletotrichum</taxon>
        <taxon>Colletotrichum graminicola species complex</taxon>
    </lineage>
</organism>
<sequence length="289" mass="31582">MRVPAQESPQFPSGNQDGAHIHVQTSDAMAFPKHEQIIEEKAFDGRSTTPPGHAGGAAVHEGDPERGEPEPPAGLHKKQPADGLSGRQIFYIFGLDGIGAAVLSGGINFAIAYGMYSTQNVDLHPIRLFQLPNTLAGDAAVTILIQTAVTWFIELVLVEHDMKNGAVRPIDFVREPSRPLLRWLMLLDQNQATRSKSRAGSLAGHAVRIALMFVLSFLLLWPASIGILTTVGERTGGGDWDWYFKREWAPQVFKGVFGGLLALLTTPAIASFWLVREGWRLQREGSLVT</sequence>
<evidence type="ECO:0000256" key="1">
    <source>
        <dbReference type="SAM" id="MobiDB-lite"/>
    </source>
</evidence>
<feature type="transmembrane region" description="Helical" evidence="2">
    <location>
        <begin position="206"/>
        <end position="232"/>
    </location>
</feature>
<reference evidence="3" key="1">
    <citation type="submission" date="2021-06" db="EMBL/GenBank/DDBJ databases">
        <title>Comparative genomics, transcriptomics and evolutionary studies reveal genomic signatures of adaptation to plant cell wall in hemibiotrophic fungi.</title>
        <authorList>
            <consortium name="DOE Joint Genome Institute"/>
            <person name="Baroncelli R."/>
            <person name="Diaz J.F."/>
            <person name="Benocci T."/>
            <person name="Peng M."/>
            <person name="Battaglia E."/>
            <person name="Haridas S."/>
            <person name="Andreopoulos W."/>
            <person name="Labutti K."/>
            <person name="Pangilinan J."/>
            <person name="Floch G.L."/>
            <person name="Makela M.R."/>
            <person name="Henrissat B."/>
            <person name="Grigoriev I.V."/>
            <person name="Crouch J.A."/>
            <person name="De Vries R.P."/>
            <person name="Sukno S.A."/>
            <person name="Thon M.R."/>
        </authorList>
    </citation>
    <scope>NUCLEOTIDE SEQUENCE</scope>
    <source>
        <strain evidence="3">MAFF235873</strain>
    </source>
</reference>
<dbReference type="EMBL" id="MU842823">
    <property type="protein sequence ID" value="KAK2033265.1"/>
    <property type="molecule type" value="Genomic_DNA"/>
</dbReference>
<feature type="compositionally biased region" description="Polar residues" evidence="1">
    <location>
        <begin position="7"/>
        <end position="16"/>
    </location>
</feature>
<proteinExistence type="predicted"/>
<accession>A0AAD9HQC7</accession>
<keyword evidence="2" id="KW-0812">Transmembrane</keyword>
<evidence type="ECO:0008006" key="5">
    <source>
        <dbReference type="Google" id="ProtNLM"/>
    </source>
</evidence>
<feature type="region of interest" description="Disordered" evidence="1">
    <location>
        <begin position="1"/>
        <end position="81"/>
    </location>
</feature>
<feature type="transmembrane region" description="Helical" evidence="2">
    <location>
        <begin position="252"/>
        <end position="275"/>
    </location>
</feature>
<comment type="caution">
    <text evidence="3">The sequence shown here is derived from an EMBL/GenBank/DDBJ whole genome shotgun (WGS) entry which is preliminary data.</text>
</comment>
<dbReference type="PANTHER" id="PTHR28297">
    <property type="entry name" value="FUNGAL PROTEIN"/>
    <property type="match status" value="1"/>
</dbReference>
<dbReference type="PANTHER" id="PTHR28297:SF1">
    <property type="entry name" value="FUNGAL PROTEIN"/>
    <property type="match status" value="1"/>
</dbReference>
<dbReference type="InterPro" id="IPR018852">
    <property type="entry name" value="DUF2456"/>
</dbReference>
<keyword evidence="4" id="KW-1185">Reference proteome</keyword>
<dbReference type="AlphaFoldDB" id="A0AAD9HQC7"/>